<sequence length="136" mass="15347">MSSTVMNDLNVMDEVEEDIGVEDSNGYEVKGTEGSTLESREEMVYEEQVVMNSTGKKKLDTENGRMGILIVIKVMMSRWEITMGVHRNRFYFDPVAAKKLSDKKIVAGGMLQDYLDARIKLEFAPANPMNTPPEAY</sequence>
<evidence type="ECO:0000313" key="1">
    <source>
        <dbReference type="EMBL" id="GEU36620.1"/>
    </source>
</evidence>
<organism evidence="1">
    <name type="scientific">Tanacetum cinerariifolium</name>
    <name type="common">Dalmatian daisy</name>
    <name type="synonym">Chrysanthemum cinerariifolium</name>
    <dbReference type="NCBI Taxonomy" id="118510"/>
    <lineage>
        <taxon>Eukaryota</taxon>
        <taxon>Viridiplantae</taxon>
        <taxon>Streptophyta</taxon>
        <taxon>Embryophyta</taxon>
        <taxon>Tracheophyta</taxon>
        <taxon>Spermatophyta</taxon>
        <taxon>Magnoliopsida</taxon>
        <taxon>eudicotyledons</taxon>
        <taxon>Gunneridae</taxon>
        <taxon>Pentapetalae</taxon>
        <taxon>asterids</taxon>
        <taxon>campanulids</taxon>
        <taxon>Asterales</taxon>
        <taxon>Asteraceae</taxon>
        <taxon>Asteroideae</taxon>
        <taxon>Anthemideae</taxon>
        <taxon>Anthemidinae</taxon>
        <taxon>Tanacetum</taxon>
    </lineage>
</organism>
<proteinExistence type="predicted"/>
<dbReference type="EMBL" id="BKCJ010000831">
    <property type="protein sequence ID" value="GEU36620.1"/>
    <property type="molecule type" value="Genomic_DNA"/>
</dbReference>
<comment type="caution">
    <text evidence="1">The sequence shown here is derived from an EMBL/GenBank/DDBJ whole genome shotgun (WGS) entry which is preliminary data.</text>
</comment>
<gene>
    <name evidence="1" type="ORF">Tci_008598</name>
</gene>
<name>A0A6L2JIN0_TANCI</name>
<reference evidence="1" key="1">
    <citation type="journal article" date="2019" name="Sci. Rep.">
        <title>Draft genome of Tanacetum cinerariifolium, the natural source of mosquito coil.</title>
        <authorList>
            <person name="Yamashiro T."/>
            <person name="Shiraishi A."/>
            <person name="Satake H."/>
            <person name="Nakayama K."/>
        </authorList>
    </citation>
    <scope>NUCLEOTIDE SEQUENCE</scope>
</reference>
<dbReference type="AlphaFoldDB" id="A0A6L2JIN0"/>
<accession>A0A6L2JIN0</accession>
<protein>
    <submittedName>
        <fullName evidence="1">Pre-16S rRNA nuclease</fullName>
    </submittedName>
</protein>